<dbReference type="OrthoDB" id="9803111at2"/>
<accession>A0A0X8H0W7</accession>
<dbReference type="InterPro" id="IPR003869">
    <property type="entry name" value="Polysac_CapD-like"/>
</dbReference>
<comment type="similarity">
    <text evidence="1">Belongs to the polysaccharide synthase family.</text>
</comment>
<dbReference type="RefSeq" id="WP_067633410.1">
    <property type="nucleotide sequence ID" value="NZ_CP013213.1"/>
</dbReference>
<feature type="transmembrane region" description="Helical" evidence="2">
    <location>
        <begin position="65"/>
        <end position="91"/>
    </location>
</feature>
<reference evidence="4 5" key="1">
    <citation type="submission" date="2015-10" db="EMBL/GenBank/DDBJ databases">
        <title>Erysipelothrix larvae sp. LV19 isolated from the larval gut of the rhinoceros beetle, Trypoxylus dichotomus.</title>
        <authorList>
            <person name="Lim S."/>
            <person name="Kim B.-C."/>
        </authorList>
    </citation>
    <scope>NUCLEOTIDE SEQUENCE [LARGE SCALE GENOMIC DNA]</scope>
    <source>
        <strain evidence="4 5">LV19</strain>
    </source>
</reference>
<gene>
    <name evidence="4" type="ORF">AOC36_08675</name>
</gene>
<dbReference type="SUPFAM" id="SSF51735">
    <property type="entry name" value="NAD(P)-binding Rossmann-fold domains"/>
    <property type="match status" value="2"/>
</dbReference>
<dbReference type="PANTHER" id="PTHR43318:SF1">
    <property type="entry name" value="POLYSACCHARIDE BIOSYNTHESIS PROTEIN EPSC-RELATED"/>
    <property type="match status" value="1"/>
</dbReference>
<feature type="transmembrane region" description="Helical" evidence="2">
    <location>
        <begin position="6"/>
        <end position="28"/>
    </location>
</feature>
<dbReference type="Proteomes" id="UP000063781">
    <property type="component" value="Chromosome"/>
</dbReference>
<dbReference type="InterPro" id="IPR051203">
    <property type="entry name" value="Polysaccharide_Synthase-Rel"/>
</dbReference>
<dbReference type="STRING" id="1514105.AOC36_08675"/>
<dbReference type="Pfam" id="PF02719">
    <property type="entry name" value="Polysacc_synt_2"/>
    <property type="match status" value="1"/>
</dbReference>
<protein>
    <recommendedName>
        <fullName evidence="3">Polysaccharide biosynthesis protein CapD-like domain-containing protein</fullName>
    </recommendedName>
</protein>
<dbReference type="KEGG" id="erl:AOC36_08675"/>
<keyword evidence="2" id="KW-0812">Transmembrane</keyword>
<dbReference type="Gene3D" id="3.40.50.720">
    <property type="entry name" value="NAD(P)-binding Rossmann-like Domain"/>
    <property type="match status" value="2"/>
</dbReference>
<evidence type="ECO:0000313" key="4">
    <source>
        <dbReference type="EMBL" id="AMC94059.1"/>
    </source>
</evidence>
<evidence type="ECO:0000256" key="1">
    <source>
        <dbReference type="ARBA" id="ARBA00007430"/>
    </source>
</evidence>
<sequence>MKSKALAVIVADLAVVLIGYILSLWVRLEFNVQVMLQFEGFFRLLPIVLIIYLCSFIVFKIHKAVLSAASIGDGISIVSANLLATLILTCLKTQFSVLDDMPGSVILISFFVVTIFNVTIHFYSRGVLTLRHRHNQKTTSNATLIYGAGNAGRLLIKEILQNDDYEYRVLGFVDDNPSLIGFDIDGYPVVGNGQSLKRLVKQKKVNQVIIAMPSVTNGELKRISNLVFDSGAKVVHVMSSVALTDPNNVKNKLRKIDIKDLLNRSEVRIDSDGILEKINGKKVIVTGAGGSIGSELVRQIIQYKPTRIVLFDINETGLYAIEQELMIHSRKNITSCDTEIKAVIGSIRDENRLEALFSEEKFDLVFHAAAHKHVPLMETSPQEAIKNNIFGTKNLIDVSIKYGVETFVNISTDKAVNPTNVMGATKRFIEMMIQSQRCMKSNTKFVAVRFGNVLGSNGSVIPLFQKQIEEGGPVTVTDPNIVRYFMTIPEAVSLVLQASAYALGGEIFVLDMGKPVKIDDLARKMIRLSGYEPDKDIEIQYTGLRPGEKLYEELLMGTETLRKTDNKLIYVATPTLWKDDDIQSYLTEIEASLYKENSNDIKIILKKVVKTYT</sequence>
<dbReference type="InterPro" id="IPR036291">
    <property type="entry name" value="NAD(P)-bd_dom_sf"/>
</dbReference>
<name>A0A0X8H0W7_9FIRM</name>
<dbReference type="Pfam" id="PF13727">
    <property type="entry name" value="CoA_binding_3"/>
    <property type="match status" value="1"/>
</dbReference>
<keyword evidence="5" id="KW-1185">Reference proteome</keyword>
<evidence type="ECO:0000259" key="3">
    <source>
        <dbReference type="Pfam" id="PF02719"/>
    </source>
</evidence>
<keyword evidence="2" id="KW-0472">Membrane</keyword>
<dbReference type="PANTHER" id="PTHR43318">
    <property type="entry name" value="UDP-N-ACETYLGLUCOSAMINE 4,6-DEHYDRATASE"/>
    <property type="match status" value="1"/>
</dbReference>
<dbReference type="EMBL" id="CP013213">
    <property type="protein sequence ID" value="AMC94059.1"/>
    <property type="molecule type" value="Genomic_DNA"/>
</dbReference>
<feature type="transmembrane region" description="Helical" evidence="2">
    <location>
        <begin position="103"/>
        <end position="123"/>
    </location>
</feature>
<keyword evidence="2" id="KW-1133">Transmembrane helix</keyword>
<proteinExistence type="inferred from homology"/>
<dbReference type="AlphaFoldDB" id="A0A0X8H0W7"/>
<organism evidence="4 5">
    <name type="scientific">Erysipelothrix larvae</name>
    <dbReference type="NCBI Taxonomy" id="1514105"/>
    <lineage>
        <taxon>Bacteria</taxon>
        <taxon>Bacillati</taxon>
        <taxon>Bacillota</taxon>
        <taxon>Erysipelotrichia</taxon>
        <taxon>Erysipelotrichales</taxon>
        <taxon>Erysipelotrichaceae</taxon>
        <taxon>Erysipelothrix</taxon>
    </lineage>
</organism>
<feature type="transmembrane region" description="Helical" evidence="2">
    <location>
        <begin position="40"/>
        <end position="59"/>
    </location>
</feature>
<dbReference type="CDD" id="cd05237">
    <property type="entry name" value="UDP_invert_4-6DH_SDR_e"/>
    <property type="match status" value="1"/>
</dbReference>
<evidence type="ECO:0000313" key="5">
    <source>
        <dbReference type="Proteomes" id="UP000063781"/>
    </source>
</evidence>
<feature type="domain" description="Polysaccharide biosynthesis protein CapD-like" evidence="3">
    <location>
        <begin position="283"/>
        <end position="573"/>
    </location>
</feature>
<evidence type="ECO:0000256" key="2">
    <source>
        <dbReference type="SAM" id="Phobius"/>
    </source>
</evidence>